<organism evidence="2 3">
    <name type="scientific">Chaetoceros tenuissimus</name>
    <dbReference type="NCBI Taxonomy" id="426638"/>
    <lineage>
        <taxon>Eukaryota</taxon>
        <taxon>Sar</taxon>
        <taxon>Stramenopiles</taxon>
        <taxon>Ochrophyta</taxon>
        <taxon>Bacillariophyta</taxon>
        <taxon>Coscinodiscophyceae</taxon>
        <taxon>Chaetocerotophycidae</taxon>
        <taxon>Chaetocerotales</taxon>
        <taxon>Chaetocerotaceae</taxon>
        <taxon>Chaetoceros</taxon>
    </lineage>
</organism>
<dbReference type="EMBL" id="BLLK01000062">
    <property type="protein sequence ID" value="GFH59042.1"/>
    <property type="molecule type" value="Genomic_DNA"/>
</dbReference>
<evidence type="ECO:0000256" key="1">
    <source>
        <dbReference type="SAM" id="MobiDB-lite"/>
    </source>
</evidence>
<dbReference type="AlphaFoldDB" id="A0AAD3HCR4"/>
<proteinExistence type="predicted"/>
<feature type="compositionally biased region" description="Low complexity" evidence="1">
    <location>
        <begin position="175"/>
        <end position="187"/>
    </location>
</feature>
<evidence type="ECO:0000313" key="2">
    <source>
        <dbReference type="EMBL" id="GFH59042.1"/>
    </source>
</evidence>
<name>A0AAD3HCR4_9STRA</name>
<evidence type="ECO:0008006" key="4">
    <source>
        <dbReference type="Google" id="ProtNLM"/>
    </source>
</evidence>
<comment type="caution">
    <text evidence="2">The sequence shown here is derived from an EMBL/GenBank/DDBJ whole genome shotgun (WGS) entry which is preliminary data.</text>
</comment>
<protein>
    <recommendedName>
        <fullName evidence="4">Spindle and kinetochore-associated protein 2</fullName>
    </recommendedName>
</protein>
<accession>A0AAD3HCR4</accession>
<feature type="compositionally biased region" description="Basic and acidic residues" evidence="1">
    <location>
        <begin position="151"/>
        <end position="168"/>
    </location>
</feature>
<dbReference type="Proteomes" id="UP001054902">
    <property type="component" value="Unassembled WGS sequence"/>
</dbReference>
<reference evidence="2 3" key="1">
    <citation type="journal article" date="2021" name="Sci. Rep.">
        <title>The genome of the diatom Chaetoceros tenuissimus carries an ancient integrated fragment of an extant virus.</title>
        <authorList>
            <person name="Hongo Y."/>
            <person name="Kimura K."/>
            <person name="Takaki Y."/>
            <person name="Yoshida Y."/>
            <person name="Baba S."/>
            <person name="Kobayashi G."/>
            <person name="Nagasaki K."/>
            <person name="Hano T."/>
            <person name="Tomaru Y."/>
        </authorList>
    </citation>
    <scope>NUCLEOTIDE SEQUENCE [LARGE SCALE GENOMIC DNA]</scope>
    <source>
        <strain evidence="2 3">NIES-3715</strain>
    </source>
</reference>
<feature type="region of interest" description="Disordered" evidence="1">
    <location>
        <begin position="148"/>
        <end position="198"/>
    </location>
</feature>
<sequence length="316" mass="35616">MASTSSLPLSSWSDDLKQISSSLQQTSKQIQTEFKEYAKDSQVKAKSNENVIPLHPEADPINILKRIAALEATIETLKSDCEDYVRIRPKLAQEVTEILVDNFLAIEELTLLTKGKNAKLDSNLQQLAINANRQNVLWKRHNAALPNTNDESYKYSRHTGEEPSKDINDENDGISYSEESFAEESSSTCPPKEVDNSKRNSASFLSISSNGYGSIQITQEEFDEIPMRKRGRCKLSHLQKIALFIYEETVERYQNGYRGKHLRITRETCLKYCGSFPGMSGVIKNSSLWRDAVQSLEHLGFIIMDPSDGTIKLTGI</sequence>
<keyword evidence="3" id="KW-1185">Reference proteome</keyword>
<evidence type="ECO:0000313" key="3">
    <source>
        <dbReference type="Proteomes" id="UP001054902"/>
    </source>
</evidence>
<gene>
    <name evidence="2" type="ORF">CTEN210_15518</name>
</gene>